<evidence type="ECO:0000313" key="2">
    <source>
        <dbReference type="EMBL" id="SFD03421.1"/>
    </source>
</evidence>
<keyword evidence="1" id="KW-0732">Signal</keyword>
<sequence length="155" mass="16858">MKTLITTLFTVTLFIISLNKPCLAQQTTAAASTTTGATYSLTVVISNVNNRSGKLYVGLANSKASFDGESIQRKTIDVPASGEITTVFEGLTAGRYAIRLFQDLNGNQKMDFSGQMPNEPFGFSNVAMLMGPPDFDQSSLELTENKSIRIRVMEM</sequence>
<dbReference type="Proteomes" id="UP000198598">
    <property type="component" value="Unassembled WGS sequence"/>
</dbReference>
<organism evidence="2 3">
    <name type="scientific">Spirosoma endophyticum</name>
    <dbReference type="NCBI Taxonomy" id="662367"/>
    <lineage>
        <taxon>Bacteria</taxon>
        <taxon>Pseudomonadati</taxon>
        <taxon>Bacteroidota</taxon>
        <taxon>Cytophagia</taxon>
        <taxon>Cytophagales</taxon>
        <taxon>Cytophagaceae</taxon>
        <taxon>Spirosoma</taxon>
    </lineage>
</organism>
<accession>A0A1I1P0H5</accession>
<gene>
    <name evidence="2" type="ORF">SAMN05216167_10361</name>
</gene>
<feature type="chain" id="PRO_5011520797" evidence="1">
    <location>
        <begin position="25"/>
        <end position="155"/>
    </location>
</feature>
<feature type="signal peptide" evidence="1">
    <location>
        <begin position="1"/>
        <end position="24"/>
    </location>
</feature>
<dbReference type="InterPro" id="IPR018673">
    <property type="entry name" value="DUF2141"/>
</dbReference>
<evidence type="ECO:0000313" key="3">
    <source>
        <dbReference type="Proteomes" id="UP000198598"/>
    </source>
</evidence>
<reference evidence="2 3" key="1">
    <citation type="submission" date="2016-10" db="EMBL/GenBank/DDBJ databases">
        <authorList>
            <person name="de Groot N.N."/>
        </authorList>
    </citation>
    <scope>NUCLEOTIDE SEQUENCE [LARGE SCALE GENOMIC DNA]</scope>
    <source>
        <strain evidence="2 3">DSM 26130</strain>
    </source>
</reference>
<dbReference type="Pfam" id="PF09912">
    <property type="entry name" value="DUF2141"/>
    <property type="match status" value="1"/>
</dbReference>
<keyword evidence="3" id="KW-1185">Reference proteome</keyword>
<proteinExistence type="predicted"/>
<dbReference type="AlphaFoldDB" id="A0A1I1P0H5"/>
<evidence type="ECO:0000256" key="1">
    <source>
        <dbReference type="SAM" id="SignalP"/>
    </source>
</evidence>
<dbReference type="RefSeq" id="WP_093825332.1">
    <property type="nucleotide sequence ID" value="NZ_FOLQ01000003.1"/>
</dbReference>
<name>A0A1I1P0H5_9BACT</name>
<protein>
    <submittedName>
        <fullName evidence="2">Uncharacterized conserved protein, DUF2141 family</fullName>
    </submittedName>
</protein>
<dbReference type="EMBL" id="FOLQ01000003">
    <property type="protein sequence ID" value="SFD03421.1"/>
    <property type="molecule type" value="Genomic_DNA"/>
</dbReference>
<dbReference type="OrthoDB" id="9788332at2"/>